<sequence length="230" mass="24146">RMKGTKLFITGTDTGVGKTVVATALLEAARKHGLEAIGIKPVAAGCERGQRGLMNADALELLAASSADLDYRQVNPVALEPAIAPHIAAQQAGIALDAGTLANHCREMEAADWTIIEGAGGWLVPLNDSETMADLCVTLNATAILVVGIRLGCINHALLSLAAIESSGVKLAGWFGNCLEPEMPALQENLATLRNRIDMPCLGTIPHLNPCNAKTAAQYIDMQMLLDATQ</sequence>
<evidence type="ECO:0000256" key="3">
    <source>
        <dbReference type="ARBA" id="ARBA00022723"/>
    </source>
</evidence>
<dbReference type="GO" id="GO:0009102">
    <property type="term" value="P:biotin biosynthetic process"/>
    <property type="evidence" value="ECO:0007669"/>
    <property type="project" value="UniProtKB-UniPathway"/>
</dbReference>
<evidence type="ECO:0000313" key="8">
    <source>
        <dbReference type="EMBL" id="SVB05238.1"/>
    </source>
</evidence>
<dbReference type="EMBL" id="UINC01026917">
    <property type="protein sequence ID" value="SVB05238.1"/>
    <property type="molecule type" value="Genomic_DNA"/>
</dbReference>
<dbReference type="GO" id="GO:0042803">
    <property type="term" value="F:protein homodimerization activity"/>
    <property type="evidence" value="ECO:0007669"/>
    <property type="project" value="UniProtKB-ARBA"/>
</dbReference>
<keyword evidence="3" id="KW-0479">Metal-binding</keyword>
<dbReference type="InterPro" id="IPR004472">
    <property type="entry name" value="DTB_synth_BioD"/>
</dbReference>
<evidence type="ECO:0008006" key="9">
    <source>
        <dbReference type="Google" id="ProtNLM"/>
    </source>
</evidence>
<evidence type="ECO:0000256" key="2">
    <source>
        <dbReference type="ARBA" id="ARBA00022598"/>
    </source>
</evidence>
<dbReference type="Gene3D" id="3.40.50.300">
    <property type="entry name" value="P-loop containing nucleotide triphosphate hydrolases"/>
    <property type="match status" value="1"/>
</dbReference>
<dbReference type="FunFam" id="3.40.50.300:FF:000292">
    <property type="entry name" value="ATP-dependent dethiobiotin synthetase BioD"/>
    <property type="match status" value="1"/>
</dbReference>
<keyword evidence="4" id="KW-0547">Nucleotide-binding</keyword>
<protein>
    <recommendedName>
        <fullName evidence="9">Dethiobiotin synthase</fullName>
    </recommendedName>
</protein>
<keyword evidence="6" id="KW-0067">ATP-binding</keyword>
<dbReference type="GO" id="GO:0005829">
    <property type="term" value="C:cytosol"/>
    <property type="evidence" value="ECO:0007669"/>
    <property type="project" value="TreeGrafter"/>
</dbReference>
<evidence type="ECO:0000256" key="6">
    <source>
        <dbReference type="ARBA" id="ARBA00022840"/>
    </source>
</evidence>
<dbReference type="NCBIfam" id="TIGR00347">
    <property type="entry name" value="bioD"/>
    <property type="match status" value="1"/>
</dbReference>
<dbReference type="PANTHER" id="PTHR43210:SF5">
    <property type="entry name" value="DETHIOBIOTIN SYNTHETASE"/>
    <property type="match status" value="1"/>
</dbReference>
<keyword evidence="7" id="KW-0460">Magnesium</keyword>
<evidence type="ECO:0000256" key="1">
    <source>
        <dbReference type="ARBA" id="ARBA00022490"/>
    </source>
</evidence>
<evidence type="ECO:0000256" key="7">
    <source>
        <dbReference type="ARBA" id="ARBA00022842"/>
    </source>
</evidence>
<dbReference type="GO" id="GO:0004141">
    <property type="term" value="F:dethiobiotin synthase activity"/>
    <property type="evidence" value="ECO:0007669"/>
    <property type="project" value="InterPro"/>
</dbReference>
<name>A0A382AUX5_9ZZZZ</name>
<dbReference type="CDD" id="cd03109">
    <property type="entry name" value="DTBS"/>
    <property type="match status" value="1"/>
</dbReference>
<proteinExistence type="inferred from homology"/>
<feature type="non-terminal residue" evidence="8">
    <location>
        <position position="1"/>
    </location>
</feature>
<dbReference type="GO" id="GO:0005524">
    <property type="term" value="F:ATP binding"/>
    <property type="evidence" value="ECO:0007669"/>
    <property type="project" value="UniProtKB-KW"/>
</dbReference>
<dbReference type="PIRSF" id="PIRSF006755">
    <property type="entry name" value="DTB_synth"/>
    <property type="match status" value="1"/>
</dbReference>
<dbReference type="UniPathway" id="UPA00078"/>
<dbReference type="Pfam" id="PF13500">
    <property type="entry name" value="AAA_26"/>
    <property type="match status" value="1"/>
</dbReference>
<keyword evidence="1" id="KW-0963">Cytoplasm</keyword>
<accession>A0A382AUX5</accession>
<evidence type="ECO:0000256" key="5">
    <source>
        <dbReference type="ARBA" id="ARBA00022756"/>
    </source>
</evidence>
<dbReference type="AlphaFoldDB" id="A0A382AUX5"/>
<keyword evidence="5" id="KW-0093">Biotin biosynthesis</keyword>
<dbReference type="SUPFAM" id="SSF52540">
    <property type="entry name" value="P-loop containing nucleoside triphosphate hydrolases"/>
    <property type="match status" value="1"/>
</dbReference>
<organism evidence="8">
    <name type="scientific">marine metagenome</name>
    <dbReference type="NCBI Taxonomy" id="408172"/>
    <lineage>
        <taxon>unclassified sequences</taxon>
        <taxon>metagenomes</taxon>
        <taxon>ecological metagenomes</taxon>
    </lineage>
</organism>
<keyword evidence="2" id="KW-0436">Ligase</keyword>
<dbReference type="GO" id="GO:0000287">
    <property type="term" value="F:magnesium ion binding"/>
    <property type="evidence" value="ECO:0007669"/>
    <property type="project" value="InterPro"/>
</dbReference>
<reference evidence="8" key="1">
    <citation type="submission" date="2018-05" db="EMBL/GenBank/DDBJ databases">
        <authorList>
            <person name="Lanie J.A."/>
            <person name="Ng W.-L."/>
            <person name="Kazmierczak K.M."/>
            <person name="Andrzejewski T.M."/>
            <person name="Davidsen T.M."/>
            <person name="Wayne K.J."/>
            <person name="Tettelin H."/>
            <person name="Glass J.I."/>
            <person name="Rusch D."/>
            <person name="Podicherti R."/>
            <person name="Tsui H.-C.T."/>
            <person name="Winkler M.E."/>
        </authorList>
    </citation>
    <scope>NUCLEOTIDE SEQUENCE</scope>
</reference>
<dbReference type="HAMAP" id="MF_00336">
    <property type="entry name" value="BioD"/>
    <property type="match status" value="1"/>
</dbReference>
<evidence type="ECO:0000256" key="4">
    <source>
        <dbReference type="ARBA" id="ARBA00022741"/>
    </source>
</evidence>
<dbReference type="PANTHER" id="PTHR43210">
    <property type="entry name" value="DETHIOBIOTIN SYNTHETASE"/>
    <property type="match status" value="1"/>
</dbReference>
<gene>
    <name evidence="8" type="ORF">METZ01_LOCUS158092</name>
</gene>
<dbReference type="InterPro" id="IPR027417">
    <property type="entry name" value="P-loop_NTPase"/>
</dbReference>